<protein>
    <recommendedName>
        <fullName evidence="2">Choice-of-anchor B family protein</fullName>
    </recommendedName>
</protein>
<gene>
    <name evidence="1" type="ORF">METZ01_LOCUS357567</name>
</gene>
<accession>A0A382S4B5</accession>
<reference evidence="1" key="1">
    <citation type="submission" date="2018-05" db="EMBL/GenBank/DDBJ databases">
        <authorList>
            <person name="Lanie J.A."/>
            <person name="Ng W.-L."/>
            <person name="Kazmierczak K.M."/>
            <person name="Andrzejewski T.M."/>
            <person name="Davidsen T.M."/>
            <person name="Wayne K.J."/>
            <person name="Tettelin H."/>
            <person name="Glass J.I."/>
            <person name="Rusch D."/>
            <person name="Podicherti R."/>
            <person name="Tsui H.-C.T."/>
            <person name="Winkler M.E."/>
        </authorList>
    </citation>
    <scope>NUCLEOTIDE SEQUENCE</scope>
</reference>
<dbReference type="InterPro" id="IPR015943">
    <property type="entry name" value="WD40/YVTN_repeat-like_dom_sf"/>
</dbReference>
<dbReference type="Gene3D" id="2.130.10.10">
    <property type="entry name" value="YVTN repeat-like/Quinoprotein amine dehydrogenase"/>
    <property type="match status" value="1"/>
</dbReference>
<feature type="non-terminal residue" evidence="1">
    <location>
        <position position="314"/>
    </location>
</feature>
<dbReference type="InterPro" id="IPR027589">
    <property type="entry name" value="Choice_anch_B"/>
</dbReference>
<sequence length="314" mass="34886">CLDPNACNYNPDATVSDGNCAYELDCSGICGGILVEDICGFCGGSAVVEEECLQYLCNLELASYLTFGQGTSDITGFKQDDREFAVIGLVDDVAAFVDITDPFNPVEIGRIAGTPSIWRDLKYWNRHVYIGTEATDGIKVVSVDNPDNPTLVYTITDITNSHNIHIDEDGYLYIVGAAEYDIWIYDLSVPEVPELVGTWEGEYLHDIEVYNNKIYGAGIYTGQFYIIDVSDKTNPMTILSHLTGLYGASTHDCAVTYDEQYLVTADETSGGHIKIWDISDYNNINLLSEYQTHPNHSIHNVYIRPQTNLVIMSY</sequence>
<dbReference type="EMBL" id="UINC01126315">
    <property type="protein sequence ID" value="SVD04713.1"/>
    <property type="molecule type" value="Genomic_DNA"/>
</dbReference>
<proteinExistence type="predicted"/>
<evidence type="ECO:0000313" key="1">
    <source>
        <dbReference type="EMBL" id="SVD04713.1"/>
    </source>
</evidence>
<evidence type="ECO:0008006" key="2">
    <source>
        <dbReference type="Google" id="ProtNLM"/>
    </source>
</evidence>
<name>A0A382S4B5_9ZZZZ</name>
<dbReference type="NCBIfam" id="TIGR04312">
    <property type="entry name" value="choice_anch_B"/>
    <property type="match status" value="1"/>
</dbReference>
<feature type="non-terminal residue" evidence="1">
    <location>
        <position position="1"/>
    </location>
</feature>
<dbReference type="AlphaFoldDB" id="A0A382S4B5"/>
<dbReference type="SUPFAM" id="SSF101908">
    <property type="entry name" value="Putative isomerase YbhE"/>
    <property type="match status" value="1"/>
</dbReference>
<organism evidence="1">
    <name type="scientific">marine metagenome</name>
    <dbReference type="NCBI Taxonomy" id="408172"/>
    <lineage>
        <taxon>unclassified sequences</taxon>
        <taxon>metagenomes</taxon>
        <taxon>ecological metagenomes</taxon>
    </lineage>
</organism>